<feature type="domain" description="Terminase large subunit-like endonuclease" evidence="2">
    <location>
        <begin position="288"/>
        <end position="553"/>
    </location>
</feature>
<accession>A0A5E5A5E6</accession>
<dbReference type="EMBL" id="CABPSP010000009">
    <property type="protein sequence ID" value="VVE68881.1"/>
    <property type="molecule type" value="Genomic_DNA"/>
</dbReference>
<protein>
    <submittedName>
        <fullName evidence="3">Terminase</fullName>
    </submittedName>
</protein>
<organism evidence="3 4">
    <name type="scientific">Pandoraea anapnoica</name>
    <dbReference type="NCBI Taxonomy" id="2508301"/>
    <lineage>
        <taxon>Bacteria</taxon>
        <taxon>Pseudomonadati</taxon>
        <taxon>Pseudomonadota</taxon>
        <taxon>Betaproteobacteria</taxon>
        <taxon>Burkholderiales</taxon>
        <taxon>Burkholderiaceae</taxon>
        <taxon>Pandoraea</taxon>
    </lineage>
</organism>
<evidence type="ECO:0000259" key="2">
    <source>
        <dbReference type="Pfam" id="PF20441"/>
    </source>
</evidence>
<dbReference type="AlphaFoldDB" id="A0A5E5A5E6"/>
<sequence>MRDYVKIATDYAKEAVADKKRKKFGKLIRQASQRFLDDLKRAKKRGNPFIFDEWHACDPCDFIEKLPHVEGKWETPEIVMHPSHVFFVVQLFGFRNRDGGRRFTSALFAVARKNAKSTLAAAILLYCQCCEEEPGAQVISAATTFPQASIIFGVAKKMVEKTSDLRAAFGLDVWAKSISRAETLGSFKPIHAKASTQDGLNPSHVGLDEIHAHKSADLLNVLTSAAGARSNPLWLYTTTEGYTNPGPWAEIRQFAKKLLAGVFGTTADHFLVVFYAVDEEDKSAGIKADEDFDERVWIKANPLLDANPHLLNAIRKEAIEAKQMPSKYAEFKIKRLNRPASSADTWIDLTRWGECSGEVDLDSLADCPCWGGLDLASTSDLTVLRLVWRVGDVFLTWGRRWVPAHAVSQRTERGTVPYQAWVTAGLIEQTDGDVTDYAVIEAAVLDAVARFNVQTIGYDRWNASDLVNRLVEQEVPLIEFVQGPKSYHPAMQALERAYVGRNVAHGGDPVLTWCASNLVARRDQNLNMAPDRKRSADKIDDMVALLMAVGVSMAGDSEEGNFDDFLRAPLIA</sequence>
<dbReference type="RefSeq" id="WP_150738960.1">
    <property type="nucleotide sequence ID" value="NZ_CABPSP010000009.1"/>
</dbReference>
<dbReference type="Proteomes" id="UP000383122">
    <property type="component" value="Unassembled WGS sequence"/>
</dbReference>
<dbReference type="InterPro" id="IPR005021">
    <property type="entry name" value="Terminase_largesu-like"/>
</dbReference>
<evidence type="ECO:0000313" key="4">
    <source>
        <dbReference type="Proteomes" id="UP000383122"/>
    </source>
</evidence>
<dbReference type="Pfam" id="PF20441">
    <property type="entry name" value="TerL_nuclease"/>
    <property type="match status" value="1"/>
</dbReference>
<dbReference type="PANTHER" id="PTHR41287:SF1">
    <property type="entry name" value="PROTEIN YMFN"/>
    <property type="match status" value="1"/>
</dbReference>
<gene>
    <name evidence="3" type="ORF">PAN31117_03114</name>
</gene>
<dbReference type="OrthoDB" id="9760250at2"/>
<proteinExistence type="predicted"/>
<dbReference type="InterPro" id="IPR046462">
    <property type="entry name" value="TerL_nuclease"/>
</dbReference>
<dbReference type="Gene3D" id="3.40.50.300">
    <property type="entry name" value="P-loop containing nucleotide triphosphate hydrolases"/>
    <property type="match status" value="1"/>
</dbReference>
<keyword evidence="4" id="KW-1185">Reference proteome</keyword>
<reference evidence="3 4" key="1">
    <citation type="submission" date="2019-08" db="EMBL/GenBank/DDBJ databases">
        <authorList>
            <person name="Peeters C."/>
        </authorList>
    </citation>
    <scope>NUCLEOTIDE SEQUENCE [LARGE SCALE GENOMIC DNA]</scope>
    <source>
        <strain evidence="3 4">LMG 31117</strain>
    </source>
</reference>
<dbReference type="InterPro" id="IPR046461">
    <property type="entry name" value="TerL_ATPase"/>
</dbReference>
<dbReference type="InterPro" id="IPR027417">
    <property type="entry name" value="P-loop_NTPase"/>
</dbReference>
<name>A0A5E5A5E6_9BURK</name>
<evidence type="ECO:0000259" key="1">
    <source>
        <dbReference type="Pfam" id="PF03354"/>
    </source>
</evidence>
<feature type="domain" description="Terminase large subunit-like ATPase" evidence="1">
    <location>
        <begin position="84"/>
        <end position="256"/>
    </location>
</feature>
<dbReference type="Pfam" id="PF03354">
    <property type="entry name" value="TerL_ATPase"/>
    <property type="match status" value="1"/>
</dbReference>
<dbReference type="PANTHER" id="PTHR41287">
    <property type="match status" value="1"/>
</dbReference>
<evidence type="ECO:0000313" key="3">
    <source>
        <dbReference type="EMBL" id="VVE68881.1"/>
    </source>
</evidence>
<dbReference type="GO" id="GO:0004519">
    <property type="term" value="F:endonuclease activity"/>
    <property type="evidence" value="ECO:0007669"/>
    <property type="project" value="InterPro"/>
</dbReference>